<dbReference type="PANTHER" id="PTHR43038:SF3">
    <property type="entry name" value="ABC TRANSPORTER G FAMILY MEMBER 20 ISOFORM X1"/>
    <property type="match status" value="1"/>
</dbReference>
<dbReference type="SUPFAM" id="SSF52540">
    <property type="entry name" value="P-loop containing nucleoside triphosphate hydrolases"/>
    <property type="match status" value="1"/>
</dbReference>
<evidence type="ECO:0000256" key="1">
    <source>
        <dbReference type="ARBA" id="ARBA00004141"/>
    </source>
</evidence>
<name>T1KK19_TETUR</name>
<dbReference type="HOGENOM" id="CLU_014367_1_0_1"/>
<dbReference type="Proteomes" id="UP000015104">
    <property type="component" value="Unassembled WGS sequence"/>
</dbReference>
<dbReference type="Pfam" id="PF12698">
    <property type="entry name" value="ABC2_membrane_3"/>
    <property type="match status" value="1"/>
</dbReference>
<evidence type="ECO:0000256" key="4">
    <source>
        <dbReference type="ARBA" id="ARBA00022840"/>
    </source>
</evidence>
<dbReference type="GO" id="GO:0005524">
    <property type="term" value="F:ATP binding"/>
    <property type="evidence" value="ECO:0007669"/>
    <property type="project" value="UniProtKB-KW"/>
</dbReference>
<dbReference type="InterPro" id="IPR027417">
    <property type="entry name" value="P-loop_NTPase"/>
</dbReference>
<feature type="domain" description="ABC transporter" evidence="9">
    <location>
        <begin position="11"/>
        <end position="264"/>
    </location>
</feature>
<dbReference type="PROSITE" id="PS50893">
    <property type="entry name" value="ABC_TRANSPORTER_2"/>
    <property type="match status" value="1"/>
</dbReference>
<accession>T1KK19</accession>
<keyword evidence="4" id="KW-0067">ATP-binding</keyword>
<keyword evidence="5 8" id="KW-1133">Transmembrane helix</keyword>
<proteinExistence type="predicted"/>
<dbReference type="GO" id="GO:0016020">
    <property type="term" value="C:membrane"/>
    <property type="evidence" value="ECO:0007669"/>
    <property type="project" value="UniProtKB-SubCell"/>
</dbReference>
<dbReference type="InterPro" id="IPR013525">
    <property type="entry name" value="ABC2_TM"/>
</dbReference>
<feature type="transmembrane region" description="Helical" evidence="8">
    <location>
        <begin position="672"/>
        <end position="692"/>
    </location>
</feature>
<protein>
    <recommendedName>
        <fullName evidence="9">ABC transporter domain-containing protein</fullName>
    </recommendedName>
</protein>
<keyword evidence="3" id="KW-0547">Nucleotide-binding</keyword>
<feature type="region of interest" description="Disordered" evidence="7">
    <location>
        <begin position="279"/>
        <end position="310"/>
    </location>
</feature>
<sequence>MEAKGSTVNAVESKNLYYAYTKGSSRVTALNHLTLTIPSGCIYCLIGPSGCGKTTFLKSLIGLIKVEFGSTLLYGYPLGHKHLLIPGSDLGYMPQEVALNDDLTIDEMLRYFVRLNKTISTTVRDKNIQQNAEPPINESIVSGDNFDKHLDSLSLPCKSTLISSLSGGQKRRVSFLCSLLNNPKLIILDEPTVGCDPLVICSMWDLLHKITASKQSTIIITTHYLEEARKTDVIGFMRKGQLLEHGTPDNVLNRLKVNSIEAAFAFMCLQYKKSKHKNPKQLKYSPSNCLPSTSKQKFDPPNDPPLKEANPNKTQKFSVNWFDLVIASICCIQLTYAVTNRLCLRLFKLKMVLLSSILVVPFLVLLTNIGIGGTPMVTLGLVNNEIDNPKGSDIFLNKISPHLVQFIAYNNSEAALHDSLVGKLDGYVMISSHFTSKLIDQYTFTEHFDTLASSNPLLTHSTSPVIYHGDSIRTVVVKTMTVILESAIDEALPSIFNASGLNPNLGKRFVVKVDPIAEPVSPDDMYNAYNFWMPKFLIFWSFVTIVMLSSFSFYRDRTESLFERNLSAGLTKTQFIFGHFLSSMIVPLLNSWPVLFITIHLLGAPCKGSLFLSWLIYMSNGATAVATSLALAAVDVTIGFIYILISAYIFSGIATAGILWPYQALPYFVKPYISIFPFTFNIDSMIRVLAHGATWEDSVIRRGLLENFIYICLVLTLVRIRLH</sequence>
<reference evidence="11" key="1">
    <citation type="submission" date="2011-08" db="EMBL/GenBank/DDBJ databases">
        <authorList>
            <person name="Rombauts S."/>
        </authorList>
    </citation>
    <scope>NUCLEOTIDE SEQUENCE</scope>
    <source>
        <strain evidence="11">London</strain>
    </source>
</reference>
<dbReference type="CDD" id="cd03230">
    <property type="entry name" value="ABC_DR_subfamily_A"/>
    <property type="match status" value="1"/>
</dbReference>
<keyword evidence="11" id="KW-1185">Reference proteome</keyword>
<dbReference type="EnsemblMetazoa" id="tetur13g02060.1">
    <property type="protein sequence ID" value="tetur13g02060.1"/>
    <property type="gene ID" value="tetur13g02060"/>
</dbReference>
<feature type="transmembrane region" description="Helical" evidence="8">
    <location>
        <begin position="704"/>
        <end position="722"/>
    </location>
</feature>
<dbReference type="InterPro" id="IPR003439">
    <property type="entry name" value="ABC_transporter-like_ATP-bd"/>
</dbReference>
<feature type="transmembrane region" description="Helical" evidence="8">
    <location>
        <begin position="575"/>
        <end position="602"/>
    </location>
</feature>
<evidence type="ECO:0000256" key="8">
    <source>
        <dbReference type="SAM" id="Phobius"/>
    </source>
</evidence>
<dbReference type="OrthoDB" id="6150516at2759"/>
<keyword evidence="2 8" id="KW-0812">Transmembrane</keyword>
<evidence type="ECO:0000256" key="3">
    <source>
        <dbReference type="ARBA" id="ARBA00022741"/>
    </source>
</evidence>
<dbReference type="PANTHER" id="PTHR43038">
    <property type="entry name" value="ATP-BINDING CASSETTE, SUB-FAMILY H, MEMBER 1"/>
    <property type="match status" value="1"/>
</dbReference>
<dbReference type="InterPro" id="IPR003593">
    <property type="entry name" value="AAA+_ATPase"/>
</dbReference>
<dbReference type="GO" id="GO:0140359">
    <property type="term" value="F:ABC-type transporter activity"/>
    <property type="evidence" value="ECO:0007669"/>
    <property type="project" value="InterPro"/>
</dbReference>
<comment type="subcellular location">
    <subcellularLocation>
        <location evidence="1">Membrane</location>
        <topology evidence="1">Multi-pass membrane protein</topology>
    </subcellularLocation>
</comment>
<dbReference type="AlphaFoldDB" id="T1KK19"/>
<dbReference type="InterPro" id="IPR017871">
    <property type="entry name" value="ABC_transporter-like_CS"/>
</dbReference>
<evidence type="ECO:0000313" key="10">
    <source>
        <dbReference type="EnsemblMetazoa" id="tetur13g02060.1"/>
    </source>
</evidence>
<dbReference type="eggNOG" id="KOG0059">
    <property type="taxonomic scope" value="Eukaryota"/>
</dbReference>
<feature type="transmembrane region" description="Helical" evidence="8">
    <location>
        <begin position="536"/>
        <end position="554"/>
    </location>
</feature>
<dbReference type="KEGG" id="tut:107364678"/>
<dbReference type="EMBL" id="CAEY01000172">
    <property type="status" value="NOT_ANNOTATED_CDS"/>
    <property type="molecule type" value="Genomic_DNA"/>
</dbReference>
<reference evidence="10" key="2">
    <citation type="submission" date="2015-06" db="UniProtKB">
        <authorList>
            <consortium name="EnsemblMetazoa"/>
        </authorList>
    </citation>
    <scope>IDENTIFICATION</scope>
</reference>
<dbReference type="Pfam" id="PF00005">
    <property type="entry name" value="ABC_tran"/>
    <property type="match status" value="1"/>
</dbReference>
<evidence type="ECO:0000313" key="11">
    <source>
        <dbReference type="Proteomes" id="UP000015104"/>
    </source>
</evidence>
<gene>
    <name evidence="10" type="primary">107364678</name>
</gene>
<evidence type="ECO:0000256" key="7">
    <source>
        <dbReference type="SAM" id="MobiDB-lite"/>
    </source>
</evidence>
<dbReference type="GO" id="GO:0016887">
    <property type="term" value="F:ATP hydrolysis activity"/>
    <property type="evidence" value="ECO:0007669"/>
    <property type="project" value="InterPro"/>
</dbReference>
<feature type="transmembrane region" description="Helical" evidence="8">
    <location>
        <begin position="351"/>
        <end position="371"/>
    </location>
</feature>
<dbReference type="Gene3D" id="3.40.50.300">
    <property type="entry name" value="P-loop containing nucleotide triphosphate hydrolases"/>
    <property type="match status" value="1"/>
</dbReference>
<feature type="compositionally biased region" description="Polar residues" evidence="7">
    <location>
        <begin position="284"/>
        <end position="295"/>
    </location>
</feature>
<evidence type="ECO:0000256" key="5">
    <source>
        <dbReference type="ARBA" id="ARBA00022989"/>
    </source>
</evidence>
<organism evidence="10 11">
    <name type="scientific">Tetranychus urticae</name>
    <name type="common">Two-spotted spider mite</name>
    <dbReference type="NCBI Taxonomy" id="32264"/>
    <lineage>
        <taxon>Eukaryota</taxon>
        <taxon>Metazoa</taxon>
        <taxon>Ecdysozoa</taxon>
        <taxon>Arthropoda</taxon>
        <taxon>Chelicerata</taxon>
        <taxon>Arachnida</taxon>
        <taxon>Acari</taxon>
        <taxon>Acariformes</taxon>
        <taxon>Trombidiformes</taxon>
        <taxon>Prostigmata</taxon>
        <taxon>Eleutherengona</taxon>
        <taxon>Raphignathae</taxon>
        <taxon>Tetranychoidea</taxon>
        <taxon>Tetranychidae</taxon>
        <taxon>Tetranychus</taxon>
    </lineage>
</organism>
<feature type="transmembrane region" description="Helical" evidence="8">
    <location>
        <begin position="321"/>
        <end position="339"/>
    </location>
</feature>
<evidence type="ECO:0000256" key="2">
    <source>
        <dbReference type="ARBA" id="ARBA00022692"/>
    </source>
</evidence>
<feature type="transmembrane region" description="Helical" evidence="8">
    <location>
        <begin position="614"/>
        <end position="634"/>
    </location>
</feature>
<keyword evidence="6 8" id="KW-0472">Membrane</keyword>
<evidence type="ECO:0000259" key="9">
    <source>
        <dbReference type="PROSITE" id="PS50893"/>
    </source>
</evidence>
<evidence type="ECO:0000256" key="6">
    <source>
        <dbReference type="ARBA" id="ARBA00023136"/>
    </source>
</evidence>
<dbReference type="SMART" id="SM00382">
    <property type="entry name" value="AAA"/>
    <property type="match status" value="1"/>
</dbReference>
<feature type="transmembrane region" description="Helical" evidence="8">
    <location>
        <begin position="641"/>
        <end position="660"/>
    </location>
</feature>
<dbReference type="PROSITE" id="PS00211">
    <property type="entry name" value="ABC_TRANSPORTER_1"/>
    <property type="match status" value="1"/>
</dbReference>